<feature type="domain" description="C2H2-type" evidence="11">
    <location>
        <begin position="859"/>
        <end position="886"/>
    </location>
</feature>
<evidence type="ECO:0000256" key="9">
    <source>
        <dbReference type="PROSITE-ProRule" id="PRU00042"/>
    </source>
</evidence>
<dbReference type="InterPro" id="IPR013087">
    <property type="entry name" value="Znf_C2H2_type"/>
</dbReference>
<dbReference type="Pfam" id="PF00096">
    <property type="entry name" value="zf-C2H2"/>
    <property type="match status" value="2"/>
</dbReference>
<gene>
    <name evidence="13" type="ORF">NQ317_006683</name>
</gene>
<sequence>MELQKALNNLILKNHETLVWIRGHSNQGGNKIADSLARKGAADFEDSKSDLYELLELKKEKKERTPRKIKVKQERQMKISVVHPPPIELDEPIQCDICSDTYRNNVAFSLHSISHSDDGKYSCHICNYRNASKYHIEMHIRAHEVLVQGLTKKSKSGRKKGLPKKDGDSSKKGKSRRKSDSPKKIIQNHPPPIQLDEPIQCDICSASYTNNVDFALHSLSHSEDGKYTCHLCNYRNGSKYHLEMHVRAHEGTTKYKCDICSKAFTISTHAAEHKNFHTGEKPFQCEICGKHFMFSWHLASHRRTSHYEILTGKPLVKFDCTQCKKHYESASGLRRHNIKNHNYNDIDLSVLCDICGKRLSSREKLKYHLRTHTGYRPHANNSKYRLEAHVRAHEGSTKYKCEMCGKAFRIGTHAIEHKYFHTGERPFQCEICGKHFMYSRRLASHRRNSHYQVLTGKPKIKYECDLCDKKFESVPGNKRKRIKKRKCIKQKKQSKKGGKVSEHAKQPRKYTRHLELEKIVFDHLELEEEIKCATCSEPFTNNLQYALHSKTHSKDEKYSCHFCEYRTTNKYLMETHIRSHEGTTKRYKCETCDKVFRKSIYALEHKYFHTGETPFQCEFCGKHFMYSETLSYHRRSSHYELLTGKPLKKFDCTICNKHYESKSGLSKHKLRNEGRFLNQRKHRKPKDNVALQPPRKPRKYKKHSDKIKKIVFDRLKLEEELICTVCCAPFTNNIDFALHSKIHSNDEKYSCHFCEYRTANKYSTEAHVRGHEGTAKIYKCDMCNKVFRKSIYAIEHKYFHTGEKPFQCEICGKHFMYSKSLINGRKKSLGKKLKICNFEIEIDEKANKLTNLLKVTDPLKCEACGKNFNDHIEFGIHSKVHAKDKSYTCHICSLKVKTKYHIQRHITRHGGYKCEVCNKIIKRGASALRHSYTHSGLKLYQCEICRKNLANPKSLHMHLYTIHHELMTGKPLVKYDCAICHKHYESETGLRRHYSSRHKEMGHDWQMQNPEAMHIQFSCSYNDMIQRVLFSNWLIVALSFLGDQVVGVKFPGLFT</sequence>
<dbReference type="InterPro" id="IPR036397">
    <property type="entry name" value="RNaseH_sf"/>
</dbReference>
<proteinExistence type="predicted"/>
<evidence type="ECO:0000256" key="6">
    <source>
        <dbReference type="ARBA" id="ARBA00023015"/>
    </source>
</evidence>
<dbReference type="PROSITE" id="PS00028">
    <property type="entry name" value="ZINC_FINGER_C2H2_1"/>
    <property type="match status" value="17"/>
</dbReference>
<feature type="domain" description="C2H2-type" evidence="11">
    <location>
        <begin position="427"/>
        <end position="450"/>
    </location>
</feature>
<dbReference type="SUPFAM" id="SSF57667">
    <property type="entry name" value="beta-beta-alpha zinc fingers"/>
    <property type="match status" value="12"/>
</dbReference>
<evidence type="ECO:0000256" key="2">
    <source>
        <dbReference type="ARBA" id="ARBA00022723"/>
    </source>
</evidence>
<feature type="domain" description="C2H2-type" evidence="11">
    <location>
        <begin position="912"/>
        <end position="939"/>
    </location>
</feature>
<evidence type="ECO:0000313" key="14">
    <source>
        <dbReference type="Proteomes" id="UP001162164"/>
    </source>
</evidence>
<dbReference type="PROSITE" id="PS50879">
    <property type="entry name" value="RNASE_H_1"/>
    <property type="match status" value="1"/>
</dbReference>
<feature type="domain" description="C2H2-type" evidence="11">
    <location>
        <begin position="227"/>
        <end position="254"/>
    </location>
</feature>
<feature type="domain" description="C2H2-type" evidence="11">
    <location>
        <begin position="940"/>
        <end position="963"/>
    </location>
</feature>
<comment type="caution">
    <text evidence="13">The sequence shown here is derived from an EMBL/GenBank/DDBJ whole genome shotgun (WGS) entry which is preliminary data.</text>
</comment>
<feature type="region of interest" description="Disordered" evidence="10">
    <location>
        <begin position="482"/>
        <end position="507"/>
    </location>
</feature>
<dbReference type="PROSITE" id="PS50157">
    <property type="entry name" value="ZINC_FINGER_C2H2_2"/>
    <property type="match status" value="17"/>
</dbReference>
<feature type="domain" description="C2H2-type" evidence="11">
    <location>
        <begin position="558"/>
        <end position="585"/>
    </location>
</feature>
<dbReference type="InterPro" id="IPR036236">
    <property type="entry name" value="Znf_C2H2_sf"/>
</dbReference>
<keyword evidence="2" id="KW-0479">Metal-binding</keyword>
<feature type="domain" description="C2H2-type" evidence="11">
    <location>
        <begin position="350"/>
        <end position="377"/>
    </location>
</feature>
<evidence type="ECO:0000256" key="8">
    <source>
        <dbReference type="ARBA" id="ARBA00023242"/>
    </source>
</evidence>
<evidence type="ECO:0000256" key="3">
    <source>
        <dbReference type="ARBA" id="ARBA00022737"/>
    </source>
</evidence>
<dbReference type="SMART" id="SM00355">
    <property type="entry name" value="ZnF_C2H2"/>
    <property type="match status" value="23"/>
</dbReference>
<keyword evidence="4 9" id="KW-0863">Zinc-finger</keyword>
<evidence type="ECO:0000256" key="5">
    <source>
        <dbReference type="ARBA" id="ARBA00022833"/>
    </source>
</evidence>
<reference evidence="13" key="1">
    <citation type="journal article" date="2023" name="Insect Mol. Biol.">
        <title>Genome sequencing provides insights into the evolution of gene families encoding plant cell wall-degrading enzymes in longhorned beetles.</title>
        <authorList>
            <person name="Shin N.R."/>
            <person name="Okamura Y."/>
            <person name="Kirsch R."/>
            <person name="Pauchet Y."/>
        </authorList>
    </citation>
    <scope>NUCLEOTIDE SEQUENCE</scope>
    <source>
        <strain evidence="13">MMC_N1</strain>
    </source>
</reference>
<feature type="domain" description="C2H2-type" evidence="11">
    <location>
        <begin position="778"/>
        <end position="805"/>
    </location>
</feature>
<protein>
    <submittedName>
        <fullName evidence="13">Uncharacterized protein</fullName>
    </submittedName>
</protein>
<keyword evidence="6" id="KW-0805">Transcription regulation</keyword>
<comment type="subcellular location">
    <subcellularLocation>
        <location evidence="1">Nucleus</location>
    </subcellularLocation>
</comment>
<keyword evidence="7" id="KW-0804">Transcription</keyword>
<feature type="domain" description="C2H2-type" evidence="11">
    <location>
        <begin position="587"/>
        <end position="614"/>
    </location>
</feature>
<dbReference type="EMBL" id="JAPWTJ010000178">
    <property type="protein sequence ID" value="KAJ8981523.1"/>
    <property type="molecule type" value="Genomic_DNA"/>
</dbReference>
<dbReference type="InterPro" id="IPR050636">
    <property type="entry name" value="C2H2-ZF_domain-containing"/>
</dbReference>
<accession>A0ABQ9JTZ4</accession>
<name>A0ABQ9JTZ4_9CUCU</name>
<keyword evidence="5" id="KW-0862">Zinc</keyword>
<feature type="domain" description="RNase H type-1" evidence="12">
    <location>
        <begin position="1"/>
        <end position="42"/>
    </location>
</feature>
<dbReference type="PANTHER" id="PTHR47772:SF13">
    <property type="entry name" value="GASTRULA ZINC FINGER PROTEIN XLCGF49.1-LIKE-RELATED"/>
    <property type="match status" value="1"/>
</dbReference>
<evidence type="ECO:0000259" key="11">
    <source>
        <dbReference type="PROSITE" id="PS50157"/>
    </source>
</evidence>
<feature type="domain" description="C2H2-type" evidence="11">
    <location>
        <begin position="975"/>
        <end position="998"/>
    </location>
</feature>
<feature type="region of interest" description="Disordered" evidence="10">
    <location>
        <begin position="676"/>
        <end position="702"/>
    </location>
</feature>
<feature type="domain" description="C2H2-type" evidence="11">
    <location>
        <begin position="530"/>
        <end position="557"/>
    </location>
</feature>
<evidence type="ECO:0000256" key="7">
    <source>
        <dbReference type="ARBA" id="ARBA00023163"/>
    </source>
</evidence>
<feature type="domain" description="C2H2-type" evidence="11">
    <location>
        <begin position="318"/>
        <end position="346"/>
    </location>
</feature>
<feature type="compositionally biased region" description="Basic residues" evidence="10">
    <location>
        <begin position="152"/>
        <end position="162"/>
    </location>
</feature>
<feature type="region of interest" description="Disordered" evidence="10">
    <location>
        <begin position="149"/>
        <end position="194"/>
    </location>
</feature>
<evidence type="ECO:0000313" key="13">
    <source>
        <dbReference type="EMBL" id="KAJ8981523.1"/>
    </source>
</evidence>
<feature type="domain" description="C2H2-type" evidence="11">
    <location>
        <begin position="283"/>
        <end position="306"/>
    </location>
</feature>
<keyword evidence="14" id="KW-1185">Reference proteome</keyword>
<dbReference type="InterPro" id="IPR002156">
    <property type="entry name" value="RNaseH_domain"/>
</dbReference>
<feature type="domain" description="C2H2-type" evidence="11">
    <location>
        <begin position="721"/>
        <end position="748"/>
    </location>
</feature>
<evidence type="ECO:0000256" key="1">
    <source>
        <dbReference type="ARBA" id="ARBA00004123"/>
    </source>
</evidence>
<feature type="domain" description="C2H2-type" evidence="11">
    <location>
        <begin position="255"/>
        <end position="282"/>
    </location>
</feature>
<evidence type="ECO:0000256" key="10">
    <source>
        <dbReference type="SAM" id="MobiDB-lite"/>
    </source>
</evidence>
<dbReference type="PANTHER" id="PTHR47772">
    <property type="entry name" value="ZINC FINGER PROTEIN 200"/>
    <property type="match status" value="1"/>
</dbReference>
<evidence type="ECO:0000256" key="4">
    <source>
        <dbReference type="ARBA" id="ARBA00022771"/>
    </source>
</evidence>
<feature type="domain" description="C2H2-type" evidence="11">
    <location>
        <begin position="615"/>
        <end position="638"/>
    </location>
</feature>
<dbReference type="Gene3D" id="3.30.420.10">
    <property type="entry name" value="Ribonuclease H-like superfamily/Ribonuclease H"/>
    <property type="match status" value="1"/>
</dbReference>
<keyword evidence="3" id="KW-0677">Repeat</keyword>
<feature type="domain" description="C2H2-type" evidence="11">
    <location>
        <begin position="399"/>
        <end position="426"/>
    </location>
</feature>
<dbReference type="Gene3D" id="3.30.160.60">
    <property type="entry name" value="Classic Zinc Finger"/>
    <property type="match status" value="15"/>
</dbReference>
<organism evidence="13 14">
    <name type="scientific">Molorchus minor</name>
    <dbReference type="NCBI Taxonomy" id="1323400"/>
    <lineage>
        <taxon>Eukaryota</taxon>
        <taxon>Metazoa</taxon>
        <taxon>Ecdysozoa</taxon>
        <taxon>Arthropoda</taxon>
        <taxon>Hexapoda</taxon>
        <taxon>Insecta</taxon>
        <taxon>Pterygota</taxon>
        <taxon>Neoptera</taxon>
        <taxon>Endopterygota</taxon>
        <taxon>Coleoptera</taxon>
        <taxon>Polyphaga</taxon>
        <taxon>Cucujiformia</taxon>
        <taxon>Chrysomeloidea</taxon>
        <taxon>Cerambycidae</taxon>
        <taxon>Lamiinae</taxon>
        <taxon>Monochamini</taxon>
        <taxon>Molorchus</taxon>
    </lineage>
</organism>
<keyword evidence="8" id="KW-0539">Nucleus</keyword>
<evidence type="ECO:0000259" key="12">
    <source>
        <dbReference type="PROSITE" id="PS50879"/>
    </source>
</evidence>
<dbReference type="Proteomes" id="UP001162164">
    <property type="component" value="Unassembled WGS sequence"/>
</dbReference>
<feature type="compositionally biased region" description="Basic residues" evidence="10">
    <location>
        <begin position="482"/>
        <end position="498"/>
    </location>
</feature>